<feature type="signal peptide" evidence="6">
    <location>
        <begin position="1"/>
        <end position="29"/>
    </location>
</feature>
<reference evidence="8 9" key="1">
    <citation type="submission" date="2016-06" db="EMBL/GenBank/DDBJ databases">
        <authorList>
            <person name="Kjaerup R.B."/>
            <person name="Dalgaard T.S."/>
            <person name="Juul-Madsen H.R."/>
        </authorList>
    </citation>
    <scope>NUCLEOTIDE SEQUENCE [LARGE SCALE GENOMIC DNA]</scope>
    <source>
        <strain evidence="8 9">E3012</strain>
    </source>
</reference>
<evidence type="ECO:0000256" key="4">
    <source>
        <dbReference type="ARBA" id="ARBA00023235"/>
    </source>
</evidence>
<organism evidence="8 9">
    <name type="scientific">Mycobacterium malmoense</name>
    <dbReference type="NCBI Taxonomy" id="1780"/>
    <lineage>
        <taxon>Bacteria</taxon>
        <taxon>Bacillati</taxon>
        <taxon>Actinomycetota</taxon>
        <taxon>Actinomycetes</taxon>
        <taxon>Mycobacteriales</taxon>
        <taxon>Mycobacteriaceae</taxon>
        <taxon>Mycobacterium</taxon>
    </lineage>
</organism>
<comment type="pathway">
    <text evidence="1 5">Metabolic intermediate biosynthesis; prephenate biosynthesis; prephenate from chorismate: step 1/1.</text>
</comment>
<evidence type="ECO:0000256" key="6">
    <source>
        <dbReference type="SAM" id="SignalP"/>
    </source>
</evidence>
<dbReference type="RefSeq" id="WP_065481504.1">
    <property type="nucleotide sequence ID" value="NZ_MBEE01000141.1"/>
</dbReference>
<dbReference type="Pfam" id="PF01817">
    <property type="entry name" value="CM_2"/>
    <property type="match status" value="1"/>
</dbReference>
<proteinExistence type="predicted"/>
<dbReference type="InterPro" id="IPR036979">
    <property type="entry name" value="CM_dom_sf"/>
</dbReference>
<dbReference type="Proteomes" id="UP000092683">
    <property type="component" value="Unassembled WGS sequence"/>
</dbReference>
<dbReference type="UniPathway" id="UPA00120">
    <property type="reaction ID" value="UER00203"/>
</dbReference>
<name>A0A1B9D7C7_MYCMA</name>
<keyword evidence="3 6" id="KW-0732">Signal</keyword>
<dbReference type="Gene3D" id="1.20.59.10">
    <property type="entry name" value="Chorismate mutase"/>
    <property type="match status" value="1"/>
</dbReference>
<gene>
    <name evidence="8" type="ORF">A5677_21500</name>
</gene>
<dbReference type="NCBIfam" id="TIGR01806">
    <property type="entry name" value="CM_mono2"/>
    <property type="match status" value="1"/>
</dbReference>
<feature type="chain" id="PRO_5008623879" description="Chorismate mutase" evidence="6">
    <location>
        <begin position="30"/>
        <end position="191"/>
    </location>
</feature>
<evidence type="ECO:0000313" key="9">
    <source>
        <dbReference type="Proteomes" id="UP000092683"/>
    </source>
</evidence>
<feature type="domain" description="Chorismate mutase" evidence="7">
    <location>
        <begin position="28"/>
        <end position="108"/>
    </location>
</feature>
<dbReference type="PIRSF" id="PIRSF026640">
    <property type="entry name" value="Peripl_chor_mut"/>
    <property type="match status" value="1"/>
</dbReference>
<dbReference type="GO" id="GO:0046417">
    <property type="term" value="P:chorismate metabolic process"/>
    <property type="evidence" value="ECO:0007669"/>
    <property type="project" value="InterPro"/>
</dbReference>
<evidence type="ECO:0000256" key="3">
    <source>
        <dbReference type="ARBA" id="ARBA00022729"/>
    </source>
</evidence>
<dbReference type="SUPFAM" id="SSF48600">
    <property type="entry name" value="Chorismate mutase II"/>
    <property type="match status" value="1"/>
</dbReference>
<comment type="function">
    <text evidence="5">Catalyzes the Claisen rearrangement of chorismate to prephenate.</text>
</comment>
<dbReference type="PANTHER" id="PTHR38041">
    <property type="entry name" value="CHORISMATE MUTASE"/>
    <property type="match status" value="1"/>
</dbReference>
<dbReference type="EMBL" id="MBEE01000141">
    <property type="protein sequence ID" value="OCB52563.1"/>
    <property type="molecule type" value="Genomic_DNA"/>
</dbReference>
<evidence type="ECO:0000259" key="7">
    <source>
        <dbReference type="SMART" id="SM00830"/>
    </source>
</evidence>
<dbReference type="InterPro" id="IPR008240">
    <property type="entry name" value="Chorismate_mutase_periplasmic"/>
</dbReference>
<dbReference type="SMART" id="SM00830">
    <property type="entry name" value="CM_2"/>
    <property type="match status" value="1"/>
</dbReference>
<dbReference type="GO" id="GO:0009697">
    <property type="term" value="P:salicylic acid biosynthetic process"/>
    <property type="evidence" value="ECO:0007669"/>
    <property type="project" value="TreeGrafter"/>
</dbReference>
<accession>A0A1B9D7C7</accession>
<sequence length="191" mass="20321">MTSRRAALTARCGGVLGGLAILVASPATADDTGPLTPLVYAAAQRLQIAEPVAAFKWTTHAAIEDEGRVQQELAEMAAAAAAQRVDPDYVTRVFGDQISATEGVEYSRFADWKLNPAGAPRESADLSASRSAIDDLNQAMLSQVVANWELLHSAACPAELDHARGGVVRARRLDALYQRALALATQSYCQQ</sequence>
<dbReference type="NCBIfam" id="NF006741">
    <property type="entry name" value="PRK09269.1"/>
    <property type="match status" value="1"/>
</dbReference>
<evidence type="ECO:0000256" key="5">
    <source>
        <dbReference type="PIRNR" id="PIRNR026640"/>
    </source>
</evidence>
<dbReference type="InterPro" id="IPR002701">
    <property type="entry name" value="CM_II_prokaryot"/>
</dbReference>
<dbReference type="AlphaFoldDB" id="A0A1B9D7C7"/>
<dbReference type="InterPro" id="IPR036263">
    <property type="entry name" value="Chorismate_II_sf"/>
</dbReference>
<dbReference type="InterPro" id="IPR006311">
    <property type="entry name" value="TAT_signal"/>
</dbReference>
<dbReference type="PANTHER" id="PTHR38041:SF2">
    <property type="entry name" value="SECRETED CHORISMATE MUTASE"/>
    <property type="match status" value="1"/>
</dbReference>
<keyword evidence="4 5" id="KW-0413">Isomerase</keyword>
<dbReference type="PROSITE" id="PS51318">
    <property type="entry name" value="TAT"/>
    <property type="match status" value="1"/>
</dbReference>
<evidence type="ECO:0000256" key="2">
    <source>
        <dbReference type="ARBA" id="ARBA00012404"/>
    </source>
</evidence>
<evidence type="ECO:0000313" key="8">
    <source>
        <dbReference type="EMBL" id="OCB52563.1"/>
    </source>
</evidence>
<comment type="caution">
    <text evidence="8">The sequence shown here is derived from an EMBL/GenBank/DDBJ whole genome shotgun (WGS) entry which is preliminary data.</text>
</comment>
<evidence type="ECO:0000256" key="1">
    <source>
        <dbReference type="ARBA" id="ARBA00004817"/>
    </source>
</evidence>
<comment type="catalytic activity">
    <reaction evidence="5">
        <text>chorismate = prephenate</text>
        <dbReference type="Rhea" id="RHEA:13897"/>
        <dbReference type="ChEBI" id="CHEBI:29748"/>
        <dbReference type="ChEBI" id="CHEBI:29934"/>
        <dbReference type="EC" id="5.4.99.5"/>
    </reaction>
</comment>
<dbReference type="OrthoDB" id="3825510at2"/>
<protein>
    <recommendedName>
        <fullName evidence="2 5">Chorismate mutase</fullName>
        <ecNumber evidence="2 5">5.4.99.5</ecNumber>
    </recommendedName>
</protein>
<dbReference type="EC" id="5.4.99.5" evidence="2 5"/>
<dbReference type="InterPro" id="IPR051331">
    <property type="entry name" value="Chorismate_mutase-related"/>
</dbReference>
<dbReference type="GO" id="GO:0004106">
    <property type="term" value="F:chorismate mutase activity"/>
    <property type="evidence" value="ECO:0007669"/>
    <property type="project" value="UniProtKB-EC"/>
</dbReference>